<evidence type="ECO:0000256" key="8">
    <source>
        <dbReference type="PROSITE-ProRule" id="PRU01077"/>
    </source>
</evidence>
<evidence type="ECO:0000256" key="4">
    <source>
        <dbReference type="ARBA" id="ARBA00022553"/>
    </source>
</evidence>
<dbReference type="EMBL" id="GBHO01030290">
    <property type="protein sequence ID" value="JAG13314.1"/>
    <property type="molecule type" value="Transcribed_RNA"/>
</dbReference>
<evidence type="ECO:0000259" key="11">
    <source>
        <dbReference type="PROSITE" id="PS51741"/>
    </source>
</evidence>
<sequence length="943" mass="105142">MSSSWFGGVIGKLWTIDGDHDGSSDDSSELPGERELTPTKYRLSKVSGSYDFRSSSSCLDLSSRQSFKSTTSLDQISHTWNDVSESVTDDASRTSDKEPQGDRVSGTQQETGGDDKPPSPRSCGDDGSHTESHIDGHSHTESHVESHIDSHSHVESDSEYDGEEWETEDSEDALEDRDKSSNEVEREIEILYATKIYQGIEEVVSLDSDGTGGYAPVARLSLEPLYSAEGILAPVYSTVSKWAPVEGKDPPDKFHTLDGGKEAKHLSIIQPGKRTQAKLMELDPGQPPGLPPDPPTPDWPGAPQLMRVKFVDPEKIKAKSQEREEEGGNKSRHVLRMEKQWRSMKKLWGSVNQLAKPAAKNIKKKIVAKTKPQAEEDEEEGQTGFEDFRRYVKQGGDFCKELAAILQERSEAEAQYSKTLAKLSLKLTRATKDSQGTVCSCWHRIGQEMEVQSEVHKSLSSSLSEDVVKPLRQLIESQHRIRKSVETAVDKSSKNLTEWRTAETKAKKNSFACARENEKLRDSGNGEGNNGARTRLSTSSIHNSDKDSAKMESKRRKAEECVKKADVEYYSVCLRAERSRLEWESAVIRGSQCFQVMEEERLKGLKDLASSLITSFNQIGPKLVQMGDRMKEPLDQVNLVDDLSTVSSLRIATQPPQEQLLPDFYPEQISLAMNRDRRKQALIKLLQLIRADLERERRGKAGVENLARALKRTPNFADGDSQQNVLYKLHHMRSMLTYLEAARYKVQRSLAELEGNPVSEHPLAEHLHISKDRQGYRQTILKVPPWVHNDSLDVASDCSDWVDRGTADGNSVQPDSDFEKQMDFAGKKFADEFSSQGSEDKDYEMNGNSVPSTLTSTGRVVAISPPVVVGPAPSPLSAAPSPLQAPQRCKALYSYTANLYDELSLNPGDIIEIHDKQPDGWWLGELNGTVGIFPATYVEELTY</sequence>
<feature type="compositionally biased region" description="Polar residues" evidence="9">
    <location>
        <begin position="531"/>
        <end position="542"/>
    </location>
</feature>
<keyword evidence="6" id="KW-0206">Cytoskeleton</keyword>
<feature type="region of interest" description="Disordered" evidence="9">
    <location>
        <begin position="16"/>
        <end position="41"/>
    </location>
</feature>
<evidence type="ECO:0000256" key="9">
    <source>
        <dbReference type="SAM" id="MobiDB-lite"/>
    </source>
</evidence>
<dbReference type="InterPro" id="IPR001452">
    <property type="entry name" value="SH3_domain"/>
</dbReference>
<feature type="compositionally biased region" description="Basic and acidic residues" evidence="9">
    <location>
        <begin position="543"/>
        <end position="556"/>
    </location>
</feature>
<protein>
    <submittedName>
        <fullName evidence="16">Nostrin</fullName>
    </submittedName>
</protein>
<reference evidence="16" key="1">
    <citation type="journal article" date="2014" name="PLoS ONE">
        <title>Transcriptome-Based Identification of ABC Transporters in the Western Tarnished Plant Bug Lygus hesperus.</title>
        <authorList>
            <person name="Hull J.J."/>
            <person name="Chaney K."/>
            <person name="Geib S.M."/>
            <person name="Fabrick J.A."/>
            <person name="Brent C.S."/>
            <person name="Walsh D."/>
            <person name="Lavine L.C."/>
        </authorList>
    </citation>
    <scope>NUCLEOTIDE SEQUENCE</scope>
</reference>
<evidence type="ECO:0000256" key="6">
    <source>
        <dbReference type="ARBA" id="ARBA00023212"/>
    </source>
</evidence>
<feature type="domain" description="SH3" evidence="10">
    <location>
        <begin position="884"/>
        <end position="943"/>
    </location>
</feature>
<organism evidence="16">
    <name type="scientific">Lygus hesperus</name>
    <name type="common">Western plant bug</name>
    <dbReference type="NCBI Taxonomy" id="30085"/>
    <lineage>
        <taxon>Eukaryota</taxon>
        <taxon>Metazoa</taxon>
        <taxon>Ecdysozoa</taxon>
        <taxon>Arthropoda</taxon>
        <taxon>Hexapoda</taxon>
        <taxon>Insecta</taxon>
        <taxon>Pterygota</taxon>
        <taxon>Neoptera</taxon>
        <taxon>Paraneoptera</taxon>
        <taxon>Hemiptera</taxon>
        <taxon>Heteroptera</taxon>
        <taxon>Panheteroptera</taxon>
        <taxon>Cimicomorpha</taxon>
        <taxon>Miridae</taxon>
        <taxon>Mirini</taxon>
        <taxon>Lygus</taxon>
    </lineage>
</organism>
<dbReference type="SUPFAM" id="SSF50044">
    <property type="entry name" value="SH3-domain"/>
    <property type="match status" value="1"/>
</dbReference>
<evidence type="ECO:0000313" key="14">
    <source>
        <dbReference type="EMBL" id="JAG13314.1"/>
    </source>
</evidence>
<dbReference type="SMART" id="SM00326">
    <property type="entry name" value="SH3"/>
    <property type="match status" value="1"/>
</dbReference>
<dbReference type="GO" id="GO:0005886">
    <property type="term" value="C:plasma membrane"/>
    <property type="evidence" value="ECO:0007669"/>
    <property type="project" value="TreeGrafter"/>
</dbReference>
<dbReference type="FunFam" id="2.30.30.40:FF:000072">
    <property type="entry name" value="Unconventional Myosin IB"/>
    <property type="match status" value="1"/>
</dbReference>
<dbReference type="SMART" id="SM00055">
    <property type="entry name" value="FCH"/>
    <property type="match status" value="1"/>
</dbReference>
<dbReference type="CDD" id="cd11823">
    <property type="entry name" value="SH3_Nostrin"/>
    <property type="match status" value="1"/>
</dbReference>
<keyword evidence="2 7" id="KW-0728">SH3 domain</keyword>
<dbReference type="EMBL" id="GBHO01023549">
    <property type="protein sequence ID" value="JAG20055.1"/>
    <property type="molecule type" value="Transcribed_RNA"/>
</dbReference>
<evidence type="ECO:0000259" key="10">
    <source>
        <dbReference type="PROSITE" id="PS50002"/>
    </source>
</evidence>
<dbReference type="EMBL" id="GBHO01040486">
    <property type="protein sequence ID" value="JAG03118.1"/>
    <property type="molecule type" value="Transcribed_RNA"/>
</dbReference>
<evidence type="ECO:0000256" key="3">
    <source>
        <dbReference type="ARBA" id="ARBA00022490"/>
    </source>
</evidence>
<dbReference type="Pfam" id="PF00018">
    <property type="entry name" value="SH3_1"/>
    <property type="match status" value="1"/>
</dbReference>
<evidence type="ECO:0000313" key="15">
    <source>
        <dbReference type="EMBL" id="JAG20055.1"/>
    </source>
</evidence>
<feature type="compositionally biased region" description="Basic and acidic residues" evidence="9">
    <location>
        <begin position="90"/>
        <end position="101"/>
    </location>
</feature>
<reference evidence="16" key="2">
    <citation type="submission" date="2014-07" db="EMBL/GenBank/DDBJ databases">
        <authorList>
            <person name="Hull J."/>
        </authorList>
    </citation>
    <scope>NUCLEOTIDE SEQUENCE</scope>
</reference>
<dbReference type="PANTHER" id="PTHR23065:SF7">
    <property type="entry name" value="NOSTRIN, ISOFORM H"/>
    <property type="match status" value="1"/>
</dbReference>
<dbReference type="InterPro" id="IPR027267">
    <property type="entry name" value="AH/BAR_dom_sf"/>
</dbReference>
<dbReference type="EMBL" id="GBHO01005088">
    <property type="protein sequence ID" value="JAG38516.1"/>
    <property type="molecule type" value="Transcribed_RNA"/>
</dbReference>
<comment type="subcellular location">
    <subcellularLocation>
        <location evidence="1">Cytoplasm</location>
        <location evidence="1">Cytoskeleton</location>
    </subcellularLocation>
</comment>
<dbReference type="InterPro" id="IPR001060">
    <property type="entry name" value="FCH_dom"/>
</dbReference>
<gene>
    <name evidence="16" type="primary">NOSTRIN_5</name>
    <name evidence="13" type="synonym">NOSTRIN_10</name>
    <name evidence="14" type="synonym">NOSTRIN_21</name>
    <name evidence="15" type="synonym">NOSTRIN_24</name>
    <name evidence="12" type="synonym">NOSTRIN_39</name>
    <name evidence="14" type="ORF">CM83_92389</name>
    <name evidence="12" type="ORF">CM83_92405</name>
    <name evidence="16" type="ORF">CM83_92428</name>
    <name evidence="15" type="ORF">CM83_92434</name>
    <name evidence="13" type="ORF">CM83_92440</name>
</gene>
<feature type="compositionally biased region" description="Polar residues" evidence="9">
    <location>
        <begin position="68"/>
        <end position="86"/>
    </location>
</feature>
<feature type="compositionally biased region" description="Acidic residues" evidence="9">
    <location>
        <begin position="157"/>
        <end position="175"/>
    </location>
</feature>
<dbReference type="Gene3D" id="1.20.1270.60">
    <property type="entry name" value="Arfaptin homology (AH) domain/BAR domain"/>
    <property type="match status" value="1"/>
</dbReference>
<dbReference type="InterPro" id="IPR057870">
    <property type="entry name" value="HR1_TOCA"/>
</dbReference>
<feature type="region of interest" description="Disordered" evidence="9">
    <location>
        <begin position="61"/>
        <end position="184"/>
    </location>
</feature>
<evidence type="ECO:0000313" key="13">
    <source>
        <dbReference type="EMBL" id="JAG13308.1"/>
    </source>
</evidence>
<dbReference type="SUPFAM" id="SSF103657">
    <property type="entry name" value="BAR/IMD domain-like"/>
    <property type="match status" value="1"/>
</dbReference>
<feature type="region of interest" description="Disordered" evidence="9">
    <location>
        <begin position="513"/>
        <end position="556"/>
    </location>
</feature>
<dbReference type="Gene3D" id="6.10.140.470">
    <property type="match status" value="1"/>
</dbReference>
<dbReference type="PRINTS" id="PR00452">
    <property type="entry name" value="SH3DOMAIN"/>
</dbReference>
<dbReference type="InterPro" id="IPR031160">
    <property type="entry name" value="F_BAR_dom"/>
</dbReference>
<proteinExistence type="predicted"/>
<dbReference type="InterPro" id="IPR036028">
    <property type="entry name" value="SH3-like_dom_sf"/>
</dbReference>
<dbReference type="GO" id="GO:0005737">
    <property type="term" value="C:cytoplasm"/>
    <property type="evidence" value="ECO:0007669"/>
    <property type="project" value="TreeGrafter"/>
</dbReference>
<accession>A0A0A9Z3S1</accession>
<evidence type="ECO:0000313" key="12">
    <source>
        <dbReference type="EMBL" id="JAG03118.1"/>
    </source>
</evidence>
<evidence type="ECO:0000256" key="7">
    <source>
        <dbReference type="PROSITE-ProRule" id="PRU00192"/>
    </source>
</evidence>
<feature type="compositionally biased region" description="Basic and acidic residues" evidence="9">
    <location>
        <begin position="113"/>
        <end position="156"/>
    </location>
</feature>
<dbReference type="PROSITE" id="PS51741">
    <property type="entry name" value="F_BAR"/>
    <property type="match status" value="1"/>
</dbReference>
<dbReference type="Pfam" id="PF25610">
    <property type="entry name" value="HR1_TOCA"/>
    <property type="match status" value="1"/>
</dbReference>
<dbReference type="Gene3D" id="2.30.30.40">
    <property type="entry name" value="SH3 Domains"/>
    <property type="match status" value="1"/>
</dbReference>
<dbReference type="AlphaFoldDB" id="A0A0A9Z3S1"/>
<dbReference type="GO" id="GO:0043226">
    <property type="term" value="C:organelle"/>
    <property type="evidence" value="ECO:0007669"/>
    <property type="project" value="UniProtKB-ARBA"/>
</dbReference>
<feature type="domain" description="F-BAR" evidence="11">
    <location>
        <begin position="372"/>
        <end position="642"/>
    </location>
</feature>
<evidence type="ECO:0000256" key="5">
    <source>
        <dbReference type="ARBA" id="ARBA00023054"/>
    </source>
</evidence>
<name>A0A0A9Z3S1_LYGHE</name>
<keyword evidence="5 8" id="KW-0175">Coiled coil</keyword>
<evidence type="ECO:0000256" key="1">
    <source>
        <dbReference type="ARBA" id="ARBA00004245"/>
    </source>
</evidence>
<dbReference type="PROSITE" id="PS50002">
    <property type="entry name" value="SH3"/>
    <property type="match status" value="1"/>
</dbReference>
<keyword evidence="3" id="KW-0963">Cytoplasm</keyword>
<evidence type="ECO:0000313" key="16">
    <source>
        <dbReference type="EMBL" id="JAG38516.1"/>
    </source>
</evidence>
<dbReference type="EMBL" id="GBHO01030296">
    <property type="protein sequence ID" value="JAG13308.1"/>
    <property type="molecule type" value="Transcribed_RNA"/>
</dbReference>
<evidence type="ECO:0000256" key="2">
    <source>
        <dbReference type="ARBA" id="ARBA00022443"/>
    </source>
</evidence>
<dbReference type="GO" id="GO:0016192">
    <property type="term" value="P:vesicle-mediated transport"/>
    <property type="evidence" value="ECO:0007669"/>
    <property type="project" value="UniProtKB-ARBA"/>
</dbReference>
<dbReference type="InterPro" id="IPR035656">
    <property type="entry name" value="Nostrin_SH3"/>
</dbReference>
<dbReference type="Pfam" id="PF00611">
    <property type="entry name" value="FCH"/>
    <property type="match status" value="1"/>
</dbReference>
<dbReference type="PANTHER" id="PTHR23065">
    <property type="entry name" value="PROLINE-SERINE-THREONINE PHOSPHATASE INTERACTING PROTEIN 1"/>
    <property type="match status" value="1"/>
</dbReference>
<keyword evidence="4" id="KW-0597">Phosphoprotein</keyword>
<feature type="compositionally biased region" description="Basic and acidic residues" evidence="9">
    <location>
        <begin position="515"/>
        <end position="524"/>
    </location>
</feature>